<evidence type="ECO:0000313" key="6">
    <source>
        <dbReference type="Proteomes" id="UP000463224"/>
    </source>
</evidence>
<dbReference type="PANTHER" id="PTHR16458:SF2">
    <property type="entry name" value="GLYCINE N-METHYLTRANSFERASE"/>
    <property type="match status" value="1"/>
</dbReference>
<evidence type="ECO:0000313" key="5">
    <source>
        <dbReference type="EMBL" id="MVA97872.1"/>
    </source>
</evidence>
<dbReference type="Gene3D" id="3.30.46.10">
    <property type="entry name" value="Glycine N-methyltransferase, chain A, domain 1"/>
    <property type="match status" value="1"/>
</dbReference>
<keyword evidence="1 5" id="KW-0489">Methyltransferase</keyword>
<dbReference type="AlphaFoldDB" id="A0A844QEV3"/>
<proteinExistence type="predicted"/>
<sequence>MQTSSTHYRDEYDKTLVAQWDELLGWTDRRAAEGSFLADLLSACQVRSVLDTATGTGFHAVLLSQAGFAVTAIDGAAEMVERARRNIATMAGRAVSCAVGDWLDHESLPAGPFDAVICMGNSIAHLFSRADLDRALCNFRRLVRDGGTLVLDHRNYDAILAGRISAQDRTYCCTGLKASVDLAVVGRDVVDITYRTAGHAPATIRTHAWTTSEVGKAIGTNGFDAHALHGPRGAAFDPDRSEFVIHVATAADR</sequence>
<accession>A0A844QEV3</accession>
<dbReference type="GO" id="GO:1904047">
    <property type="term" value="F:S-adenosyl-L-methionine binding"/>
    <property type="evidence" value="ECO:0007669"/>
    <property type="project" value="TreeGrafter"/>
</dbReference>
<dbReference type="EMBL" id="WPHG01000002">
    <property type="protein sequence ID" value="MVA97872.1"/>
    <property type="molecule type" value="Genomic_DNA"/>
</dbReference>
<feature type="domain" description="Methyltransferase" evidence="4">
    <location>
        <begin position="49"/>
        <end position="147"/>
    </location>
</feature>
<evidence type="ECO:0000259" key="4">
    <source>
        <dbReference type="Pfam" id="PF13649"/>
    </source>
</evidence>
<keyword evidence="3" id="KW-0949">S-adenosyl-L-methionine</keyword>
<keyword evidence="6" id="KW-1185">Reference proteome</keyword>
<dbReference type="GO" id="GO:0005829">
    <property type="term" value="C:cytosol"/>
    <property type="evidence" value="ECO:0007669"/>
    <property type="project" value="TreeGrafter"/>
</dbReference>
<reference evidence="5 6" key="1">
    <citation type="submission" date="2019-12" db="EMBL/GenBank/DDBJ databases">
        <title>Nitratireductor arenosus sp. nov., Isolated from sea sand, Jeju island, South Korea.</title>
        <authorList>
            <person name="Kim W."/>
        </authorList>
    </citation>
    <scope>NUCLEOTIDE SEQUENCE [LARGE SCALE GENOMIC DNA]</scope>
    <source>
        <strain evidence="5 6">CAU 1489</strain>
    </source>
</reference>
<dbReference type="GO" id="GO:0046498">
    <property type="term" value="P:S-adenosylhomocysteine metabolic process"/>
    <property type="evidence" value="ECO:0007669"/>
    <property type="project" value="TreeGrafter"/>
</dbReference>
<name>A0A844QEV3_9HYPH</name>
<dbReference type="GO" id="GO:0017174">
    <property type="term" value="F:glycine N-methyltransferase activity"/>
    <property type="evidence" value="ECO:0007669"/>
    <property type="project" value="InterPro"/>
</dbReference>
<evidence type="ECO:0000256" key="3">
    <source>
        <dbReference type="ARBA" id="ARBA00022691"/>
    </source>
</evidence>
<dbReference type="RefSeq" id="WP_156712777.1">
    <property type="nucleotide sequence ID" value="NZ_WPHG01000002.1"/>
</dbReference>
<dbReference type="InterPro" id="IPR041698">
    <property type="entry name" value="Methyltransf_25"/>
</dbReference>
<dbReference type="Proteomes" id="UP000463224">
    <property type="component" value="Unassembled WGS sequence"/>
</dbReference>
<keyword evidence="2 5" id="KW-0808">Transferase</keyword>
<protein>
    <submittedName>
        <fullName evidence="5">Methyltransferase domain-containing protein</fullName>
    </submittedName>
</protein>
<gene>
    <name evidence="5" type="ORF">GN330_11510</name>
</gene>
<evidence type="ECO:0000256" key="1">
    <source>
        <dbReference type="ARBA" id="ARBA00022603"/>
    </source>
</evidence>
<dbReference type="SUPFAM" id="SSF53335">
    <property type="entry name" value="S-adenosyl-L-methionine-dependent methyltransferases"/>
    <property type="match status" value="1"/>
</dbReference>
<dbReference type="InterPro" id="IPR029063">
    <property type="entry name" value="SAM-dependent_MTases_sf"/>
</dbReference>
<organism evidence="5 6">
    <name type="scientific">Nitratireductor arenosus</name>
    <dbReference type="NCBI Taxonomy" id="2682096"/>
    <lineage>
        <taxon>Bacteria</taxon>
        <taxon>Pseudomonadati</taxon>
        <taxon>Pseudomonadota</taxon>
        <taxon>Alphaproteobacteria</taxon>
        <taxon>Hyphomicrobiales</taxon>
        <taxon>Phyllobacteriaceae</taxon>
        <taxon>Nitratireductor</taxon>
    </lineage>
</organism>
<dbReference type="GO" id="GO:0046500">
    <property type="term" value="P:S-adenosylmethionine metabolic process"/>
    <property type="evidence" value="ECO:0007669"/>
    <property type="project" value="TreeGrafter"/>
</dbReference>
<dbReference type="GO" id="GO:0006111">
    <property type="term" value="P:regulation of gluconeogenesis"/>
    <property type="evidence" value="ECO:0007669"/>
    <property type="project" value="TreeGrafter"/>
</dbReference>
<dbReference type="GO" id="GO:0051289">
    <property type="term" value="P:protein homotetramerization"/>
    <property type="evidence" value="ECO:0007669"/>
    <property type="project" value="TreeGrafter"/>
</dbReference>
<dbReference type="GO" id="GO:0016594">
    <property type="term" value="F:glycine binding"/>
    <property type="evidence" value="ECO:0007669"/>
    <property type="project" value="TreeGrafter"/>
</dbReference>
<dbReference type="GO" id="GO:1901052">
    <property type="term" value="P:sarcosine metabolic process"/>
    <property type="evidence" value="ECO:0007669"/>
    <property type="project" value="TreeGrafter"/>
</dbReference>
<dbReference type="Gene3D" id="3.40.50.150">
    <property type="entry name" value="Vaccinia Virus protein VP39"/>
    <property type="match status" value="1"/>
</dbReference>
<dbReference type="PANTHER" id="PTHR16458">
    <property type="entry name" value="GLYCINE N-METHYLTRANSFERASE"/>
    <property type="match status" value="1"/>
</dbReference>
<dbReference type="GO" id="GO:0032259">
    <property type="term" value="P:methylation"/>
    <property type="evidence" value="ECO:0007669"/>
    <property type="project" value="UniProtKB-KW"/>
</dbReference>
<dbReference type="Pfam" id="PF13649">
    <property type="entry name" value="Methyltransf_25"/>
    <property type="match status" value="1"/>
</dbReference>
<evidence type="ECO:0000256" key="2">
    <source>
        <dbReference type="ARBA" id="ARBA00022679"/>
    </source>
</evidence>
<dbReference type="GO" id="GO:0042802">
    <property type="term" value="F:identical protein binding"/>
    <property type="evidence" value="ECO:0007669"/>
    <property type="project" value="TreeGrafter"/>
</dbReference>
<dbReference type="CDD" id="cd02440">
    <property type="entry name" value="AdoMet_MTases"/>
    <property type="match status" value="1"/>
</dbReference>
<comment type="caution">
    <text evidence="5">The sequence shown here is derived from an EMBL/GenBank/DDBJ whole genome shotgun (WGS) entry which is preliminary data.</text>
</comment>
<dbReference type="InterPro" id="IPR014369">
    <property type="entry name" value="Gly/Sar_N_MeTrfase"/>
</dbReference>
<dbReference type="GO" id="GO:0006730">
    <property type="term" value="P:one-carbon metabolic process"/>
    <property type="evidence" value="ECO:0007669"/>
    <property type="project" value="TreeGrafter"/>
</dbReference>